<dbReference type="InterPro" id="IPR001898">
    <property type="entry name" value="SLC13A/DASS"/>
</dbReference>
<evidence type="ECO:0000256" key="1">
    <source>
        <dbReference type="ARBA" id="ARBA00004141"/>
    </source>
</evidence>
<feature type="transmembrane region" description="Helical" evidence="7">
    <location>
        <begin position="122"/>
        <end position="141"/>
    </location>
</feature>
<feature type="transmembrane region" description="Helical" evidence="7">
    <location>
        <begin position="712"/>
        <end position="736"/>
    </location>
</feature>
<feature type="transmembrane region" description="Helical" evidence="7">
    <location>
        <begin position="262"/>
        <end position="280"/>
    </location>
</feature>
<feature type="transmembrane region" description="Helical" evidence="7">
    <location>
        <begin position="523"/>
        <end position="542"/>
    </location>
</feature>
<comment type="caution">
    <text evidence="9">The sequence shown here is derived from an EMBL/GenBank/DDBJ whole genome shotgun (WGS) entry which is preliminary data.</text>
</comment>
<dbReference type="EMBL" id="RJVU01027559">
    <property type="protein sequence ID" value="ROL49233.1"/>
    <property type="molecule type" value="Genomic_DNA"/>
</dbReference>
<dbReference type="Pfam" id="PF00939">
    <property type="entry name" value="Na_sulph_symp"/>
    <property type="match status" value="2"/>
</dbReference>
<feature type="transmembrane region" description="Helical" evidence="7">
    <location>
        <begin position="347"/>
        <end position="363"/>
    </location>
</feature>
<feature type="transmembrane region" description="Helical" evidence="7">
    <location>
        <begin position="48"/>
        <end position="72"/>
    </location>
</feature>
<dbReference type="GO" id="GO:0017153">
    <property type="term" value="F:sodium:dicarboxylate symporter activity"/>
    <property type="evidence" value="ECO:0007669"/>
    <property type="project" value="TreeGrafter"/>
</dbReference>
<comment type="similarity">
    <text evidence="2">Belongs to the SLC13A/DASS transporter (TC 2.A.47) family. NADC subfamily.</text>
</comment>
<organism evidence="9 10">
    <name type="scientific">Anabarilius grahami</name>
    <name type="common">Kanglang fish</name>
    <name type="synonym">Barilius grahami</name>
    <dbReference type="NCBI Taxonomy" id="495550"/>
    <lineage>
        <taxon>Eukaryota</taxon>
        <taxon>Metazoa</taxon>
        <taxon>Chordata</taxon>
        <taxon>Craniata</taxon>
        <taxon>Vertebrata</taxon>
        <taxon>Euteleostomi</taxon>
        <taxon>Actinopterygii</taxon>
        <taxon>Neopterygii</taxon>
        <taxon>Teleostei</taxon>
        <taxon>Ostariophysi</taxon>
        <taxon>Cypriniformes</taxon>
        <taxon>Xenocyprididae</taxon>
        <taxon>Xenocypridinae</taxon>
        <taxon>Xenocypridinae incertae sedis</taxon>
        <taxon>Anabarilius</taxon>
    </lineage>
</organism>
<evidence type="ECO:0000256" key="2">
    <source>
        <dbReference type="ARBA" id="ARBA00006772"/>
    </source>
</evidence>
<evidence type="ECO:0000256" key="6">
    <source>
        <dbReference type="ARBA" id="ARBA00023201"/>
    </source>
</evidence>
<feature type="transmembrane region" description="Helical" evidence="7">
    <location>
        <begin position="226"/>
        <end position="250"/>
    </location>
</feature>
<feature type="transmembrane region" description="Helical" evidence="7">
    <location>
        <begin position="84"/>
        <end position="102"/>
    </location>
</feature>
<evidence type="ECO:0000313" key="10">
    <source>
        <dbReference type="Proteomes" id="UP000281406"/>
    </source>
</evidence>
<feature type="domain" description="Dendritic cell-specific transmembrane protein-like" evidence="8">
    <location>
        <begin position="664"/>
        <end position="850"/>
    </location>
</feature>
<feature type="transmembrane region" description="Helical" evidence="7">
    <location>
        <begin position="485"/>
        <end position="511"/>
    </location>
</feature>
<feature type="transmembrane region" description="Helical" evidence="7">
    <location>
        <begin position="292"/>
        <end position="314"/>
    </location>
</feature>
<feature type="transmembrane region" description="Helical" evidence="7">
    <location>
        <begin position="453"/>
        <end position="473"/>
    </location>
</feature>
<evidence type="ECO:0000256" key="3">
    <source>
        <dbReference type="ARBA" id="ARBA00022692"/>
    </source>
</evidence>
<keyword evidence="6" id="KW-0915">Sodium</keyword>
<feature type="transmembrane region" description="Helical" evidence="7">
    <location>
        <begin position="375"/>
        <end position="393"/>
    </location>
</feature>
<dbReference type="GO" id="GO:0005886">
    <property type="term" value="C:plasma membrane"/>
    <property type="evidence" value="ECO:0007669"/>
    <property type="project" value="TreeGrafter"/>
</dbReference>
<keyword evidence="3 7" id="KW-0812">Transmembrane</keyword>
<evidence type="ECO:0000256" key="4">
    <source>
        <dbReference type="ARBA" id="ARBA00022989"/>
    </source>
</evidence>
<dbReference type="Pfam" id="PF07782">
    <property type="entry name" value="DC_STAMP"/>
    <property type="match status" value="1"/>
</dbReference>
<evidence type="ECO:0000256" key="5">
    <source>
        <dbReference type="ARBA" id="ARBA00023136"/>
    </source>
</evidence>
<dbReference type="GO" id="GO:0015137">
    <property type="term" value="F:citrate transmembrane transporter activity"/>
    <property type="evidence" value="ECO:0007669"/>
    <property type="project" value="TreeGrafter"/>
</dbReference>
<comment type="subcellular location">
    <subcellularLocation>
        <location evidence="1">Membrane</location>
        <topology evidence="1">Multi-pass membrane protein</topology>
    </subcellularLocation>
</comment>
<protein>
    <submittedName>
        <fullName evidence="9">Solute carrier family 13 member 3</fullName>
    </submittedName>
</protein>
<sequence length="884" mass="100089">MDRAKFSRKLWCARKELILILAPLLLLPLLFVVPPKEGKCLYVVLLMAVYWCTEALPLAVTAMLPVCLFPTMGILPSKKVCPQYFLETNFLFLSGLVMASAIEEWGLHRRIALKVLKIVGVKPAWLILGMMITSSFLSMWLSNTATTAMMLPIANAILESLFGNLETLKENCKDTRDPEGDSQVKMHVLPFEKQILTTDDRPDWTDRSEQKNLEEVRKEAQYQMKVWKGFLICIPYAASIGGTATLTGTAPNLILVGQLKRFAEGSIAFFFIIFAILLFTRDPKFVTGWSVFFTKGYVSDAVTGVIIISILFFFPSQRPSLCWWFDSRASNTPYVPLLSWRKAQECVPWNIILLLGGGFAMAKGCEAIRVKVNPLYFMIPATTGCSYAFMLPVSTPPNSIAFASGHLMVKDMVKTGFVMNILGIIASARSIMEMLWLCYSSPTPQSAGHLRSLLVLCLLMAAVTASLLFHWLIDLLKYDIQTALVAVGIYATAVFILSSLIHPFRCAFTLIFPTLFTRQGRKLLLSTSVMIVVLYVLPNMAANIATLTHVVKCASEKLSQSLLSSSELINTIKDNIVRNAEEQVDSSLMQTLRDFDHTTNINVSEVKGRLHFLSQRVQEDFSEVKSQVQDLKLLFSRIFAAVFVLYLFTESVMYLRSYLTSVRFDNTYITGGLRRKAVEKGIMVEAKDVKNGVNSTSFRITKRELFKCLPPAMVITLYLLMTIFLIVLDHFLYYLVKSGGPWISNMPSTNISINVNFKVVTENGICQIFSSDCQKELFNFNRNYAALIHSDPHVCEAQSSRLNPSVVTALVFLYLFSYSLLPLEIYARRLRRKVAASFFQQQEERRVEFLIKKIQTKQKERQNVFFIETRHQDEYVSGMTEWHK</sequence>
<feature type="transmembrane region" description="Helical" evidence="7">
    <location>
        <begin position="634"/>
        <end position="655"/>
    </location>
</feature>
<dbReference type="OrthoDB" id="9947082at2759"/>
<dbReference type="PANTHER" id="PTHR10283">
    <property type="entry name" value="SOLUTE CARRIER FAMILY 13 MEMBER"/>
    <property type="match status" value="1"/>
</dbReference>
<dbReference type="Proteomes" id="UP000281406">
    <property type="component" value="Unassembled WGS sequence"/>
</dbReference>
<reference evidence="9 10" key="1">
    <citation type="submission" date="2018-10" db="EMBL/GenBank/DDBJ databases">
        <title>Genome assembly for a Yunnan-Guizhou Plateau 3E fish, Anabarilius grahami (Regan), and its evolutionary and genetic applications.</title>
        <authorList>
            <person name="Jiang W."/>
        </authorList>
    </citation>
    <scope>NUCLEOTIDE SEQUENCE [LARGE SCALE GENOMIC DNA]</scope>
    <source>
        <strain evidence="9">AG-KIZ</strain>
        <tissue evidence="9">Muscle</tissue>
    </source>
</reference>
<keyword evidence="6" id="KW-0813">Transport</keyword>
<dbReference type="GO" id="GO:0015141">
    <property type="term" value="F:succinate transmembrane transporter activity"/>
    <property type="evidence" value="ECO:0007669"/>
    <property type="project" value="TreeGrafter"/>
</dbReference>
<dbReference type="InterPro" id="IPR012858">
    <property type="entry name" value="DC_STAMP-like"/>
</dbReference>
<accession>A0A3N0YSQ7</accession>
<feature type="transmembrane region" description="Helical" evidence="7">
    <location>
        <begin position="413"/>
        <end position="432"/>
    </location>
</feature>
<evidence type="ECO:0000313" key="9">
    <source>
        <dbReference type="EMBL" id="ROL49233.1"/>
    </source>
</evidence>
<feature type="transmembrane region" description="Helical" evidence="7">
    <location>
        <begin position="806"/>
        <end position="827"/>
    </location>
</feature>
<keyword evidence="10" id="KW-1185">Reference proteome</keyword>
<evidence type="ECO:0000256" key="7">
    <source>
        <dbReference type="SAM" id="Phobius"/>
    </source>
</evidence>
<evidence type="ECO:0000259" key="8">
    <source>
        <dbReference type="Pfam" id="PF07782"/>
    </source>
</evidence>
<dbReference type="PANTHER" id="PTHR10283:SF62">
    <property type="entry name" value="NA(+)_DICARBOXYLATE COTRANSPORTER 3"/>
    <property type="match status" value="1"/>
</dbReference>
<keyword evidence="5 7" id="KW-0472">Membrane</keyword>
<proteinExistence type="inferred from homology"/>
<name>A0A3N0YSQ7_ANAGA</name>
<keyword evidence="6" id="KW-0739">Sodium transport</keyword>
<keyword evidence="6" id="KW-0406">Ion transport</keyword>
<gene>
    <name evidence="9" type="ORF">DPX16_16848</name>
</gene>
<keyword evidence="4 7" id="KW-1133">Transmembrane helix</keyword>
<dbReference type="AlphaFoldDB" id="A0A3N0YSQ7"/>